<dbReference type="SMART" id="SM00365">
    <property type="entry name" value="LRR_SD22"/>
    <property type="match status" value="4"/>
</dbReference>
<dbReference type="Gene3D" id="2.60.40.1850">
    <property type="match status" value="1"/>
</dbReference>
<evidence type="ECO:0000256" key="8">
    <source>
        <dbReference type="SAM" id="MobiDB-lite"/>
    </source>
</evidence>
<evidence type="ECO:0000256" key="1">
    <source>
        <dbReference type="ARBA" id="ARBA00004196"/>
    </source>
</evidence>
<reference evidence="13 14" key="1">
    <citation type="submission" date="2021-03" db="EMBL/GenBank/DDBJ databases">
        <title>Genomic Encyclopedia of Type Strains, Phase IV (KMG-IV): sequencing the most valuable type-strain genomes for metagenomic binning, comparative biology and taxonomic classification.</title>
        <authorList>
            <person name="Goeker M."/>
        </authorList>
    </citation>
    <scope>NUCLEOTIDE SEQUENCE [LARGE SCALE GENOMIC DNA]</scope>
    <source>
        <strain evidence="13 14">DSM 3984</strain>
    </source>
</reference>
<keyword evidence="9" id="KW-1133">Transmembrane helix</keyword>
<keyword evidence="9" id="KW-0812">Transmembrane</keyword>
<organism evidence="13 14">
    <name type="scientific">Clostridium moniliforme</name>
    <dbReference type="NCBI Taxonomy" id="39489"/>
    <lineage>
        <taxon>Bacteria</taxon>
        <taxon>Bacillati</taxon>
        <taxon>Bacillota</taxon>
        <taxon>Clostridia</taxon>
        <taxon>Eubacteriales</taxon>
        <taxon>Clostridiaceae</taxon>
        <taxon>Clostridium</taxon>
    </lineage>
</organism>
<dbReference type="InterPro" id="IPR006635">
    <property type="entry name" value="NEAT_dom"/>
</dbReference>
<keyword evidence="2" id="KW-0134">Cell wall</keyword>
<feature type="region of interest" description="Disordered" evidence="8">
    <location>
        <begin position="743"/>
        <end position="801"/>
    </location>
</feature>
<dbReference type="PROSITE" id="PS50978">
    <property type="entry name" value="NEAT"/>
    <property type="match status" value="1"/>
</dbReference>
<feature type="compositionally biased region" description="Low complexity" evidence="8">
    <location>
        <begin position="165"/>
        <end position="183"/>
    </location>
</feature>
<dbReference type="Pfam" id="PF05031">
    <property type="entry name" value="NEAT"/>
    <property type="match status" value="1"/>
</dbReference>
<keyword evidence="14" id="KW-1185">Reference proteome</keyword>
<evidence type="ECO:0000256" key="5">
    <source>
        <dbReference type="ARBA" id="ARBA00022729"/>
    </source>
</evidence>
<feature type="compositionally biased region" description="Basic and acidic residues" evidence="8">
    <location>
        <begin position="773"/>
        <end position="801"/>
    </location>
</feature>
<sequence length="848" mass="96074">MLKKTIAMALVVSAVSGNLLSVSTYAAPMNKNNTEVNNIELSNSPKIMETELKDAYGTVEYRINYDTATEASDKAMKDYMKNIKEVVINGRSIKEGDKEFNDIGTHYYGVSIESKLLTKEENEIIIKSKGYKDVLLKIKKSGELVSEKALETKVEKEKPKEEAPVKPSENNNGGENLNKESNLTINDKLENGEYTLGFRAYKENDKTETSMLQGAFDKNIKLTVKDGKYKLSFLNIALSNFLYDFTIGINNKYTKNVMKPYGELDNEGNPTKKLFELEIDNLNPHKAGVLVSAMGGQSTDIGNFDKYTKLDLVFNKEIKKGWEGFDEDRIKIDDEKNFNDALRSLGLDTNYDGIVTNEELSKAKGEIDLSGKKIRDISRLSNLGSEVTELYLNGNKIKEIPKGVFDKLTNLKVLYLDGNRIDILPNGVFKNLKNIEEIVLSSNKLKEIQEDTFSGLDKLNSIGITNNGIKKLPDNIFKNLNSLKGLYLYENNLKELPKSIVDLKELKYLSVQKNELEKLPEGFENLKNIKELDLSGNYIKEIPSKVYDSLKNLESVRLTDNELKEIPSNIIETHPNLRVLEIALNKIDKFPNVPSDWNKTLEKDPQKTISNLEVTAKDNIITWKEDLSMLDLLAWYRGPINEKITNISEYKEFLKGKSVEDFLNGKNYDWTIKTELQKKDKNGNFVTLMTTSVDDKSDENGKYEDKTMKNGDEYRVVKTLYTRSVMDKSIAFRDRSNAIALKKEEPKKDLEKDNNLNVKPNENNKIDSNGNNNKEKNKDQNAKEEKLNNNEVNNKKDLETNKLEAKESNSLIENSNNQLPKTGFEGIGLSLGAGLATIGGVLLRKKRK</sequence>
<evidence type="ECO:0000256" key="10">
    <source>
        <dbReference type="SAM" id="SignalP"/>
    </source>
</evidence>
<feature type="domain" description="Gram-positive cocci surface proteins LPxTG" evidence="11">
    <location>
        <begin position="819"/>
        <end position="848"/>
    </location>
</feature>
<dbReference type="SUPFAM" id="SSF158911">
    <property type="entry name" value="NEAT domain-like"/>
    <property type="match status" value="1"/>
</dbReference>
<keyword evidence="9" id="KW-0472">Membrane</keyword>
<feature type="signal peptide" evidence="10">
    <location>
        <begin position="1"/>
        <end position="26"/>
    </location>
</feature>
<dbReference type="SMART" id="SM00725">
    <property type="entry name" value="NEAT"/>
    <property type="match status" value="1"/>
</dbReference>
<evidence type="ECO:0000313" key="14">
    <source>
        <dbReference type="Proteomes" id="UP000783390"/>
    </source>
</evidence>
<protein>
    <submittedName>
        <fullName evidence="13">LPXTG-motif cell wall-anchored protein</fullName>
    </submittedName>
</protein>
<dbReference type="InterPro" id="IPR037250">
    <property type="entry name" value="NEAT_dom_sf"/>
</dbReference>
<dbReference type="InterPro" id="IPR019931">
    <property type="entry name" value="LPXTG_anchor"/>
</dbReference>
<feature type="transmembrane region" description="Helical" evidence="9">
    <location>
        <begin position="823"/>
        <end position="843"/>
    </location>
</feature>
<evidence type="ECO:0000256" key="9">
    <source>
        <dbReference type="SAM" id="Phobius"/>
    </source>
</evidence>
<dbReference type="PANTHER" id="PTHR45842">
    <property type="entry name" value="SYNAPTIC ADHESION-LIKE MOLECULE SALM"/>
    <property type="match status" value="1"/>
</dbReference>
<dbReference type="InterPro" id="IPR001611">
    <property type="entry name" value="Leu-rich_rpt"/>
</dbReference>
<keyword evidence="7" id="KW-0572">Peptidoglycan-anchor</keyword>
<evidence type="ECO:0000259" key="11">
    <source>
        <dbReference type="PROSITE" id="PS50847"/>
    </source>
</evidence>
<keyword evidence="6" id="KW-0677">Repeat</keyword>
<accession>A0ABS4EZG5</accession>
<feature type="compositionally biased region" description="Low complexity" evidence="8">
    <location>
        <begin position="755"/>
        <end position="772"/>
    </location>
</feature>
<comment type="caution">
    <text evidence="13">The sequence shown here is derived from an EMBL/GenBank/DDBJ whole genome shotgun (WGS) entry which is preliminary data.</text>
</comment>
<evidence type="ECO:0000256" key="6">
    <source>
        <dbReference type="ARBA" id="ARBA00022737"/>
    </source>
</evidence>
<dbReference type="InterPro" id="IPR003591">
    <property type="entry name" value="Leu-rich_rpt_typical-subtyp"/>
</dbReference>
<dbReference type="CDD" id="cd06920">
    <property type="entry name" value="NEAT"/>
    <property type="match status" value="1"/>
</dbReference>
<dbReference type="SMART" id="SM00364">
    <property type="entry name" value="LRR_BAC"/>
    <property type="match status" value="5"/>
</dbReference>
<dbReference type="PANTHER" id="PTHR45842:SF25">
    <property type="entry name" value="CARBOXYPEPTIDASE N SUBUNIT 2-LIKE"/>
    <property type="match status" value="1"/>
</dbReference>
<name>A0ABS4EZG5_9CLOT</name>
<feature type="domain" description="NEAT" evidence="12">
    <location>
        <begin position="189"/>
        <end position="322"/>
    </location>
</feature>
<comment type="subcellular location">
    <subcellularLocation>
        <location evidence="1">Cell envelope</location>
    </subcellularLocation>
</comment>
<dbReference type="SUPFAM" id="SSF52058">
    <property type="entry name" value="L domain-like"/>
    <property type="match status" value="1"/>
</dbReference>
<evidence type="ECO:0000256" key="2">
    <source>
        <dbReference type="ARBA" id="ARBA00022512"/>
    </source>
</evidence>
<evidence type="ECO:0000256" key="7">
    <source>
        <dbReference type="ARBA" id="ARBA00023088"/>
    </source>
</evidence>
<dbReference type="Pfam" id="PF07550">
    <property type="entry name" value="Shr-like_HID"/>
    <property type="match status" value="1"/>
</dbReference>
<feature type="chain" id="PRO_5046071388" evidence="10">
    <location>
        <begin position="27"/>
        <end position="848"/>
    </location>
</feature>
<evidence type="ECO:0000313" key="13">
    <source>
        <dbReference type="EMBL" id="MBP1889391.1"/>
    </source>
</evidence>
<dbReference type="Pfam" id="PF23598">
    <property type="entry name" value="LRR_14"/>
    <property type="match status" value="1"/>
</dbReference>
<evidence type="ECO:0000256" key="4">
    <source>
        <dbReference type="ARBA" id="ARBA00022614"/>
    </source>
</evidence>
<keyword evidence="5 10" id="KW-0732">Signal</keyword>
<gene>
    <name evidence="13" type="ORF">J2Z53_000972</name>
</gene>
<dbReference type="InterPro" id="IPR055414">
    <property type="entry name" value="LRR_R13L4/SHOC2-like"/>
</dbReference>
<evidence type="ECO:0000256" key="3">
    <source>
        <dbReference type="ARBA" id="ARBA00022525"/>
    </source>
</evidence>
<dbReference type="InterPro" id="IPR011432">
    <property type="entry name" value="Shr-like_HID"/>
</dbReference>
<dbReference type="Gene3D" id="3.80.10.10">
    <property type="entry name" value="Ribonuclease Inhibitor"/>
    <property type="match status" value="2"/>
</dbReference>
<proteinExistence type="predicted"/>
<dbReference type="NCBIfam" id="TIGR01167">
    <property type="entry name" value="LPXTG_anchor"/>
    <property type="match status" value="1"/>
</dbReference>
<dbReference type="SMART" id="SM00369">
    <property type="entry name" value="LRR_TYP"/>
    <property type="match status" value="8"/>
</dbReference>
<keyword evidence="4" id="KW-0433">Leucine-rich repeat</keyword>
<dbReference type="PROSITE" id="PS50847">
    <property type="entry name" value="GRAM_POS_ANCHORING"/>
    <property type="match status" value="1"/>
</dbReference>
<dbReference type="EMBL" id="JAGGJZ010000002">
    <property type="protein sequence ID" value="MBP1889391.1"/>
    <property type="molecule type" value="Genomic_DNA"/>
</dbReference>
<dbReference type="RefSeq" id="WP_209796091.1">
    <property type="nucleotide sequence ID" value="NZ_JAGGJZ010000002.1"/>
</dbReference>
<keyword evidence="3" id="KW-0964">Secreted</keyword>
<feature type="region of interest" description="Disordered" evidence="8">
    <location>
        <begin position="151"/>
        <end position="184"/>
    </location>
</feature>
<feature type="compositionally biased region" description="Basic and acidic residues" evidence="8">
    <location>
        <begin position="743"/>
        <end position="754"/>
    </location>
</feature>
<dbReference type="Pfam" id="PF00746">
    <property type="entry name" value="Gram_pos_anchor"/>
    <property type="match status" value="1"/>
</dbReference>
<dbReference type="InterPro" id="IPR050467">
    <property type="entry name" value="LRFN"/>
</dbReference>
<dbReference type="Pfam" id="PF13855">
    <property type="entry name" value="LRR_8"/>
    <property type="match status" value="1"/>
</dbReference>
<feature type="compositionally biased region" description="Basic and acidic residues" evidence="8">
    <location>
        <begin position="151"/>
        <end position="164"/>
    </location>
</feature>
<dbReference type="InterPro" id="IPR032675">
    <property type="entry name" value="LRR_dom_sf"/>
</dbReference>
<evidence type="ECO:0000259" key="12">
    <source>
        <dbReference type="PROSITE" id="PS50978"/>
    </source>
</evidence>
<dbReference type="Proteomes" id="UP000783390">
    <property type="component" value="Unassembled WGS sequence"/>
</dbReference>
<dbReference type="PROSITE" id="PS51450">
    <property type="entry name" value="LRR"/>
    <property type="match status" value="2"/>
</dbReference>